<name>A0A1I8FRC1_9PLAT</name>
<feature type="region of interest" description="Disordered" evidence="1">
    <location>
        <begin position="213"/>
        <end position="246"/>
    </location>
</feature>
<dbReference type="WBParaSite" id="maker-unitig_45294-snap-gene-0.2-mRNA-1">
    <property type="protein sequence ID" value="maker-unitig_45294-snap-gene-0.2-mRNA-1"/>
    <property type="gene ID" value="maker-unitig_45294-snap-gene-0.2"/>
</dbReference>
<evidence type="ECO:0000313" key="2">
    <source>
        <dbReference type="Proteomes" id="UP000095280"/>
    </source>
</evidence>
<keyword evidence="2" id="KW-1185">Reference proteome</keyword>
<reference evidence="3" key="1">
    <citation type="submission" date="2016-11" db="UniProtKB">
        <authorList>
            <consortium name="WormBaseParasite"/>
        </authorList>
    </citation>
    <scope>IDENTIFICATION</scope>
</reference>
<dbReference type="Proteomes" id="UP000095280">
    <property type="component" value="Unplaced"/>
</dbReference>
<dbReference type="AlphaFoldDB" id="A0A1I8FRC1"/>
<feature type="region of interest" description="Disordered" evidence="1">
    <location>
        <begin position="329"/>
        <end position="381"/>
    </location>
</feature>
<feature type="region of interest" description="Disordered" evidence="1">
    <location>
        <begin position="437"/>
        <end position="521"/>
    </location>
</feature>
<proteinExistence type="predicted"/>
<feature type="region of interest" description="Disordered" evidence="1">
    <location>
        <begin position="291"/>
        <end position="317"/>
    </location>
</feature>
<accession>A0A1I8FRC1</accession>
<feature type="compositionally biased region" description="Gly residues" evidence="1">
    <location>
        <begin position="231"/>
        <end position="242"/>
    </location>
</feature>
<feature type="compositionally biased region" description="Low complexity" evidence="1">
    <location>
        <begin position="343"/>
        <end position="353"/>
    </location>
</feature>
<feature type="compositionally biased region" description="Basic residues" evidence="1">
    <location>
        <begin position="297"/>
        <end position="309"/>
    </location>
</feature>
<evidence type="ECO:0000313" key="3">
    <source>
        <dbReference type="WBParaSite" id="maker-unitig_45294-snap-gene-0.2-mRNA-1"/>
    </source>
</evidence>
<evidence type="ECO:0000256" key="1">
    <source>
        <dbReference type="SAM" id="MobiDB-lite"/>
    </source>
</evidence>
<protein>
    <submittedName>
        <fullName evidence="3">Protein kinase domain-containing protein</fullName>
    </submittedName>
</protein>
<organism evidence="2 3">
    <name type="scientific">Macrostomum lignano</name>
    <dbReference type="NCBI Taxonomy" id="282301"/>
    <lineage>
        <taxon>Eukaryota</taxon>
        <taxon>Metazoa</taxon>
        <taxon>Spiralia</taxon>
        <taxon>Lophotrochozoa</taxon>
        <taxon>Platyhelminthes</taxon>
        <taxon>Rhabditophora</taxon>
        <taxon>Macrostomorpha</taxon>
        <taxon>Macrostomida</taxon>
        <taxon>Macrostomidae</taxon>
        <taxon>Macrostomum</taxon>
    </lineage>
</organism>
<feature type="compositionally biased region" description="Low complexity" evidence="1">
    <location>
        <begin position="454"/>
        <end position="468"/>
    </location>
</feature>
<sequence>ERADRHRLRTATRAAVAVAALALLALLAVAVAGRPRLRRCAIAEPLDKAQQLNLSLVDKSRSSEARDFGSPTSQHPSLNNMSSATSLSQFDRLTTSTHWFLAVSYLHIWLSLHLTALLKPQRSASGEAGRTKAAEFRLLKSPVNAKAVPSATTKATRAELAACKRAPRVRIRAISILRLGRPERLSAQPALHQRKGRSGREEMPIRDPLLLRRGAAQKNNPADRDVVRSGLAGGHSAGGGGRRQGRREVALCPRLKGCGAASHPLAIIAQAEVWPVSKASGLANAAFGAEVAAQGRRATRPGSRRRPRAGHSERRSRSVVSVLLSLFRSESSTRRPRNTKDSATAAATGTTAACGSRGSWRLRATPTAPLSGSGKPPHSRMKLKAGALPQVPRRAAAEDPDLEPVLVRPGQARRRHEIKEDSGCIIAVEELLMAPARQPSAARRTRATQHELRPAAAPGRPEATAALARPPMSAPLRHAGSPPSRAGESPTRDAPVSKQTASMRGPRAAGQPHRSRRTGDI</sequence>